<dbReference type="GO" id="GO:0016787">
    <property type="term" value="F:hydrolase activity"/>
    <property type="evidence" value="ECO:0007669"/>
    <property type="project" value="UniProtKB-KW"/>
</dbReference>
<accession>A0A5C7ATL1</accession>
<dbReference type="InterPro" id="IPR029052">
    <property type="entry name" value="Metallo-depent_PP-like"/>
</dbReference>
<dbReference type="RefSeq" id="WP_146890571.1">
    <property type="nucleotide sequence ID" value="NZ_VORX01000002.1"/>
</dbReference>
<evidence type="ECO:0000313" key="6">
    <source>
        <dbReference type="Proteomes" id="UP000321734"/>
    </source>
</evidence>
<sequence length="1233" mass="140523">MNTIKNLSILLFVALLFNACASYQAQYLDRADQQNVFPDKEVDKVFYLVGDAGLSPMNGLSQGLTAFKKYIADKDTKGDYTLFLGDNIYPAGLPQIEHKYRGSAENMLNAQVKSVENFEGQTIFIPGNHEWYSGGVTGVRLQEQYIKEALDENSFFPEDGCPLKSIDVSETIQLLIVDTQWYLENWDRHPTINEGCVIKTRERLMLELEGEIKKAQGKTIVFAMHHPMYTNSTHGGQFALEKHLYPMQKRIPMPGLASLVTQIRSQGGVSIQDRYNELYNNLMDRLENLATENGNIVFVSGHEHTVQYIDNGNIKQIVSGSGSKTGQVNLKTHGVFAYGLQGFAVMTVFKDGSSWVQAFGSENNTPHLLFQKEIYPPTKPYDYSILPDTFPKEVEVSIYSDEETDKSSVYKMLLGDRYRSVYSKAIKVPVATLDTLYGGLEVVRAGGGHQTKSLRLKTKDGRELNMRALRKSPTQYLEKVLFKNSYVADAYEQTEIESLILDFYTAAHPYAFMAIPDLSDAAKIYHTNPKIYYIPKHKYLEEFNAGYGGQLYMIEERPEENYTDERNFGYADDIESTYDIIEKVRKDEKYKIDENAYIRARLFDMLIGDWDRHQDQWRWAQFNQENGDKLYKPIPRDRDQVFSNFDGSLLDFVRVISGSSRQLQVYDEKLKDVKWMNSAGVKLDRVILQQCTREAWIEQAKFLEEHITDEVIESAFNNVPLEVQDSIIEDIKVKLKGRRSNMQDIANRYYNYLNELVVLSGTDKDDYFEITRLGKNLTQVKVSRLKDGGISEPFIDQTFDSNITKELWIYGLNDDDQFIVDGKGSNLIFTRIVGGQGNDIYDIKEGRRIKVYDHKSKENTVLAKNGATIKFTDVYKLNLFDFEKNRTKGTALTPGLSYNPDDGVLLGGSVTYTVNGFQRNPFSQQHAFNVKYAFETGGFRLDYHGEFANFFYDWNLSVGSTYTNASYTDNFFGFGNETPYDANAFDYNRVKKSIYSGHVEILKHSAFGSNYGLRTIFEGIQLDASPDRFITTYRAKSEDQFYERHYYGALEAEYDYLSADNKLNPTKGMTFHLDLGARTNLQDAGEVYGYINSDVGFYNALTKDKTLVLKTDVRSQFRFGNNYKFYQAANIGGDNGLRGYRSERFTGRNSLVGSADLRYSFPSIKTRLLPLQVTIFGGGDVGRVWHKGDGSEKWHNDYGGGLRITAAKSLSGIFNLFTGEDGSRFTFGLGFNF</sequence>
<dbReference type="EMBL" id="VORX01000002">
    <property type="protein sequence ID" value="TXE09182.1"/>
    <property type="molecule type" value="Genomic_DNA"/>
</dbReference>
<organism evidence="5 6">
    <name type="scientific">Gelidibacter salicanalis</name>
    <dbReference type="NCBI Taxonomy" id="291193"/>
    <lineage>
        <taxon>Bacteria</taxon>
        <taxon>Pseudomonadati</taxon>
        <taxon>Bacteroidota</taxon>
        <taxon>Flavobacteriia</taxon>
        <taxon>Flavobacteriales</taxon>
        <taxon>Flavobacteriaceae</taxon>
        <taxon>Gelidibacter</taxon>
    </lineage>
</organism>
<dbReference type="InterPro" id="IPR004843">
    <property type="entry name" value="Calcineurin-like_PHP"/>
</dbReference>
<dbReference type="Gene3D" id="2.40.160.50">
    <property type="entry name" value="membrane protein fhac: a member of the omp85/tpsb transporter family"/>
    <property type="match status" value="1"/>
</dbReference>
<dbReference type="AlphaFoldDB" id="A0A5C7ATL1"/>
<proteinExistence type="predicted"/>
<reference evidence="5 6" key="1">
    <citation type="submission" date="2019-08" db="EMBL/GenBank/DDBJ databases">
        <title>Genome sequence of Gelidibacter salicanalis IC162T.</title>
        <authorList>
            <person name="Bowman J.P."/>
        </authorList>
    </citation>
    <scope>NUCLEOTIDE SEQUENCE [LARGE SCALE GENOMIC DNA]</scope>
    <source>
        <strain evidence="5 6">IC162</strain>
    </source>
</reference>
<dbReference type="PANTHER" id="PTHR10161:SF14">
    <property type="entry name" value="TARTRATE-RESISTANT ACID PHOSPHATASE TYPE 5"/>
    <property type="match status" value="1"/>
</dbReference>
<feature type="domain" description="Calcineurin-like phosphoesterase" evidence="4">
    <location>
        <begin position="48"/>
        <end position="246"/>
    </location>
</feature>
<keyword evidence="6" id="KW-1185">Reference proteome</keyword>
<evidence type="ECO:0000256" key="3">
    <source>
        <dbReference type="SAM" id="SignalP"/>
    </source>
</evidence>
<name>A0A5C7ATL1_9FLAO</name>
<keyword evidence="1 3" id="KW-0732">Signal</keyword>
<comment type="caution">
    <text evidence="5">The sequence shown here is derived from an EMBL/GenBank/DDBJ whole genome shotgun (WGS) entry which is preliminary data.</text>
</comment>
<keyword evidence="2" id="KW-0378">Hydrolase</keyword>
<evidence type="ECO:0000256" key="1">
    <source>
        <dbReference type="ARBA" id="ARBA00022729"/>
    </source>
</evidence>
<evidence type="ECO:0000313" key="5">
    <source>
        <dbReference type="EMBL" id="TXE09182.1"/>
    </source>
</evidence>
<dbReference type="SUPFAM" id="SSF56300">
    <property type="entry name" value="Metallo-dependent phosphatases"/>
    <property type="match status" value="1"/>
</dbReference>
<dbReference type="Pfam" id="PF00149">
    <property type="entry name" value="Metallophos"/>
    <property type="match status" value="1"/>
</dbReference>
<dbReference type="InterPro" id="IPR051558">
    <property type="entry name" value="Metallophosphoesterase_PAP"/>
</dbReference>
<dbReference type="Gene3D" id="3.60.21.10">
    <property type="match status" value="1"/>
</dbReference>
<feature type="signal peptide" evidence="3">
    <location>
        <begin position="1"/>
        <end position="25"/>
    </location>
</feature>
<dbReference type="OrthoDB" id="333971at2"/>
<evidence type="ECO:0000256" key="2">
    <source>
        <dbReference type="ARBA" id="ARBA00022801"/>
    </source>
</evidence>
<evidence type="ECO:0000259" key="4">
    <source>
        <dbReference type="Pfam" id="PF00149"/>
    </source>
</evidence>
<dbReference type="PANTHER" id="PTHR10161">
    <property type="entry name" value="TARTRATE-RESISTANT ACID PHOSPHATASE TYPE 5"/>
    <property type="match status" value="1"/>
</dbReference>
<protein>
    <submittedName>
        <fullName evidence="5">Phosphoesterase</fullName>
    </submittedName>
</protein>
<gene>
    <name evidence="5" type="ORF">ES711_04405</name>
</gene>
<feature type="chain" id="PRO_5022699630" evidence="3">
    <location>
        <begin position="26"/>
        <end position="1233"/>
    </location>
</feature>
<dbReference type="Proteomes" id="UP000321734">
    <property type="component" value="Unassembled WGS sequence"/>
</dbReference>